<dbReference type="KEGG" id="ccb:Clocel_0741"/>
<dbReference type="eggNOG" id="COG4978">
    <property type="taxonomic scope" value="Bacteria"/>
</dbReference>
<dbReference type="Proteomes" id="UP000002730">
    <property type="component" value="Chromosome"/>
</dbReference>
<dbReference type="EMBL" id="CP002160">
    <property type="protein sequence ID" value="ADL50512.1"/>
    <property type="molecule type" value="Genomic_DNA"/>
</dbReference>
<gene>
    <name evidence="1" type="ordered locus">Clocel_0741</name>
</gene>
<sequence length="165" mass="18956">MSTTEKIIVKENKILKLSNVLVREVSQNELNDINRITHMMESYIKVKGNSTTGPLINYSSAEVDESGQVKIVVKLMVQLKNPLYKVETPYEMKPQIRITNCLFARFQERQENLQFAYSKLQLHAFENDIKLKGDSYTVFVDQKEDNMVADVFMETVAGGEELESL</sequence>
<evidence type="ECO:0000313" key="2">
    <source>
        <dbReference type="Proteomes" id="UP000002730"/>
    </source>
</evidence>
<name>D9SSB5_CLOC7</name>
<proteinExistence type="predicted"/>
<keyword evidence="2" id="KW-1185">Reference proteome</keyword>
<reference evidence="1 2" key="1">
    <citation type="submission" date="2010-08" db="EMBL/GenBank/DDBJ databases">
        <title>Complete sequence of Clostridium cellulovorans 743B.</title>
        <authorList>
            <consortium name="US DOE Joint Genome Institute"/>
            <person name="Lucas S."/>
            <person name="Copeland A."/>
            <person name="Lapidus A."/>
            <person name="Cheng J.-F."/>
            <person name="Bruce D."/>
            <person name="Goodwin L."/>
            <person name="Pitluck S."/>
            <person name="Chertkov O."/>
            <person name="Detter J.C."/>
            <person name="Han C."/>
            <person name="Tapia R."/>
            <person name="Land M."/>
            <person name="Hauser L."/>
            <person name="Chang Y.-J."/>
            <person name="Jeffries C."/>
            <person name="Kyrpides N."/>
            <person name="Ivanova N."/>
            <person name="Mikhailova N."/>
            <person name="Hemme C.L."/>
            <person name="Woyke T."/>
        </authorList>
    </citation>
    <scope>NUCLEOTIDE SEQUENCE [LARGE SCALE GENOMIC DNA]</scope>
    <source>
        <strain evidence="2">ATCC 35296 / DSM 3052 / OCM 3 / 743B</strain>
    </source>
</reference>
<dbReference type="STRING" id="573061.Clocel_0741"/>
<dbReference type="OrthoDB" id="2004844at2"/>
<dbReference type="HOGENOM" id="CLU_137742_0_0_9"/>
<protein>
    <submittedName>
        <fullName evidence="1">Uncharacterized protein</fullName>
    </submittedName>
</protein>
<accession>D9SSB5</accession>
<dbReference type="AlphaFoldDB" id="D9SSB5"/>
<evidence type="ECO:0000313" key="1">
    <source>
        <dbReference type="EMBL" id="ADL50512.1"/>
    </source>
</evidence>
<organism evidence="1 2">
    <name type="scientific">Clostridium cellulovorans (strain ATCC 35296 / DSM 3052 / OCM 3 / 743B)</name>
    <dbReference type="NCBI Taxonomy" id="573061"/>
    <lineage>
        <taxon>Bacteria</taxon>
        <taxon>Bacillati</taxon>
        <taxon>Bacillota</taxon>
        <taxon>Clostridia</taxon>
        <taxon>Eubacteriales</taxon>
        <taxon>Clostridiaceae</taxon>
        <taxon>Clostridium</taxon>
    </lineage>
</organism>
<dbReference type="RefSeq" id="WP_010073169.1">
    <property type="nucleotide sequence ID" value="NC_014393.1"/>
</dbReference>